<gene>
    <name evidence="7" type="ORF">ANCCAN_22210</name>
</gene>
<feature type="transmembrane region" description="Helical" evidence="5">
    <location>
        <begin position="49"/>
        <end position="70"/>
    </location>
</feature>
<dbReference type="Proteomes" id="UP000252519">
    <property type="component" value="Unassembled WGS sequence"/>
</dbReference>
<dbReference type="PANTHER" id="PTHR23017">
    <property type="entry name" value="SERPENTINE RECEPTOR, CLASS X"/>
    <property type="match status" value="1"/>
</dbReference>
<reference evidence="7 8" key="1">
    <citation type="submission" date="2014-10" db="EMBL/GenBank/DDBJ databases">
        <title>Draft genome of the hookworm Ancylostoma caninum.</title>
        <authorList>
            <person name="Mitreva M."/>
        </authorList>
    </citation>
    <scope>NUCLEOTIDE SEQUENCE [LARGE SCALE GENOMIC DNA]</scope>
    <source>
        <strain evidence="7 8">Baltimore</strain>
    </source>
</reference>
<dbReference type="Gene3D" id="1.20.1070.10">
    <property type="entry name" value="Rhodopsin 7-helix transmembrane proteins"/>
    <property type="match status" value="1"/>
</dbReference>
<comment type="caution">
    <text evidence="7">The sequence shown here is derived from an EMBL/GenBank/DDBJ whole genome shotgun (WGS) entry which is preliminary data.</text>
</comment>
<evidence type="ECO:0000256" key="1">
    <source>
        <dbReference type="ARBA" id="ARBA00004370"/>
    </source>
</evidence>
<keyword evidence="2 5" id="KW-0812">Transmembrane</keyword>
<evidence type="ECO:0000313" key="7">
    <source>
        <dbReference type="EMBL" id="RCN31996.1"/>
    </source>
</evidence>
<dbReference type="OrthoDB" id="5874085at2759"/>
<dbReference type="InterPro" id="IPR019430">
    <property type="entry name" value="7TM_GPCR_serpentine_rcpt_Srx"/>
</dbReference>
<dbReference type="SUPFAM" id="SSF81321">
    <property type="entry name" value="Family A G protein-coupled receptor-like"/>
    <property type="match status" value="1"/>
</dbReference>
<keyword evidence="4 5" id="KW-0472">Membrane</keyword>
<dbReference type="InterPro" id="IPR017452">
    <property type="entry name" value="GPCR_Rhodpsn_7TM"/>
</dbReference>
<accession>A0A368FIL1</accession>
<evidence type="ECO:0000256" key="2">
    <source>
        <dbReference type="ARBA" id="ARBA00022692"/>
    </source>
</evidence>
<dbReference type="AlphaFoldDB" id="A0A368FIL1"/>
<dbReference type="PROSITE" id="PS50262">
    <property type="entry name" value="G_PROTEIN_RECEP_F1_2"/>
    <property type="match status" value="1"/>
</dbReference>
<name>A0A368FIL1_ANCCA</name>
<dbReference type="Pfam" id="PF10328">
    <property type="entry name" value="7TM_GPCR_Srx"/>
    <property type="match status" value="1"/>
</dbReference>
<keyword evidence="8" id="KW-1185">Reference proteome</keyword>
<feature type="transmembrane region" description="Helical" evidence="5">
    <location>
        <begin position="97"/>
        <end position="122"/>
    </location>
</feature>
<dbReference type="PANTHER" id="PTHR23017:SF3">
    <property type="entry name" value="G-PROTEIN COUPLED RECEPTORS FAMILY 1 PROFILE DOMAIN-CONTAINING PROTEIN"/>
    <property type="match status" value="1"/>
</dbReference>
<feature type="domain" description="G-protein coupled receptors family 1 profile" evidence="6">
    <location>
        <begin position="31"/>
        <end position="125"/>
    </location>
</feature>
<protein>
    <recommendedName>
        <fullName evidence="6">G-protein coupled receptors family 1 profile domain-containing protein</fullName>
    </recommendedName>
</protein>
<dbReference type="GO" id="GO:0016020">
    <property type="term" value="C:membrane"/>
    <property type="evidence" value="ECO:0007669"/>
    <property type="project" value="UniProtKB-SubCell"/>
</dbReference>
<evidence type="ECO:0000259" key="6">
    <source>
        <dbReference type="PROSITE" id="PS50262"/>
    </source>
</evidence>
<proteinExistence type="predicted"/>
<comment type="subcellular location">
    <subcellularLocation>
        <location evidence="1">Membrane</location>
    </subcellularLocation>
</comment>
<dbReference type="EMBL" id="JOJR01001179">
    <property type="protein sequence ID" value="RCN31996.1"/>
    <property type="molecule type" value="Genomic_DNA"/>
</dbReference>
<sequence length="125" mass="13882">MNNDAATGSLRREENLAGAIMIVLGTTGFIISITVIIQIVRTPLFHNAFGYVCISNLFADIVELLINVLWTGPATIMQLDESVTRSFIGARVGQLTIFFWFAVIYSHLQIAINRLIAIALPLRYK</sequence>
<evidence type="ECO:0000313" key="8">
    <source>
        <dbReference type="Proteomes" id="UP000252519"/>
    </source>
</evidence>
<evidence type="ECO:0000256" key="5">
    <source>
        <dbReference type="SAM" id="Phobius"/>
    </source>
</evidence>
<evidence type="ECO:0000256" key="4">
    <source>
        <dbReference type="ARBA" id="ARBA00023136"/>
    </source>
</evidence>
<keyword evidence="3 5" id="KW-1133">Transmembrane helix</keyword>
<feature type="transmembrane region" description="Helical" evidence="5">
    <location>
        <begin position="16"/>
        <end position="37"/>
    </location>
</feature>
<evidence type="ECO:0000256" key="3">
    <source>
        <dbReference type="ARBA" id="ARBA00022989"/>
    </source>
</evidence>
<organism evidence="7 8">
    <name type="scientific">Ancylostoma caninum</name>
    <name type="common">Dog hookworm</name>
    <dbReference type="NCBI Taxonomy" id="29170"/>
    <lineage>
        <taxon>Eukaryota</taxon>
        <taxon>Metazoa</taxon>
        <taxon>Ecdysozoa</taxon>
        <taxon>Nematoda</taxon>
        <taxon>Chromadorea</taxon>
        <taxon>Rhabditida</taxon>
        <taxon>Rhabditina</taxon>
        <taxon>Rhabditomorpha</taxon>
        <taxon>Strongyloidea</taxon>
        <taxon>Ancylostomatidae</taxon>
        <taxon>Ancylostomatinae</taxon>
        <taxon>Ancylostoma</taxon>
    </lineage>
</organism>